<dbReference type="Gene3D" id="1.10.1660.10">
    <property type="match status" value="1"/>
</dbReference>
<organism evidence="6">
    <name type="scientific">hydrothermal vent metagenome</name>
    <dbReference type="NCBI Taxonomy" id="652676"/>
    <lineage>
        <taxon>unclassified sequences</taxon>
        <taxon>metagenomes</taxon>
        <taxon>ecological metagenomes</taxon>
    </lineage>
</organism>
<accession>A0A3B0SYT7</accession>
<evidence type="ECO:0000259" key="5">
    <source>
        <dbReference type="PROSITE" id="PS50937"/>
    </source>
</evidence>
<evidence type="ECO:0000256" key="2">
    <source>
        <dbReference type="ARBA" id="ARBA00023125"/>
    </source>
</evidence>
<sequence>MKRLSIGQVAQRAEVKIETIRYYERIRLLKEPQRSLSGYRQYSGDVIKRLYFIKNAKELGFSLKEISELLSLKVNAKSTCSTVKKKADKKVEEINDKIKTLQKMKRNLLKLSKTCRGDSRLVSECPILDDFGSMKG</sequence>
<dbReference type="PANTHER" id="PTHR30204">
    <property type="entry name" value="REDOX-CYCLING DRUG-SENSING TRANSCRIPTIONAL ACTIVATOR SOXR"/>
    <property type="match status" value="1"/>
</dbReference>
<dbReference type="InterPro" id="IPR047057">
    <property type="entry name" value="MerR_fam"/>
</dbReference>
<keyword evidence="2" id="KW-0238">DNA-binding</keyword>
<gene>
    <name evidence="6" type="ORF">MNBD_BACTEROID05-982</name>
</gene>
<evidence type="ECO:0000256" key="3">
    <source>
        <dbReference type="ARBA" id="ARBA00023163"/>
    </source>
</evidence>
<keyword evidence="3" id="KW-0804">Transcription</keyword>
<feature type="domain" description="HTH merR-type" evidence="5">
    <location>
        <begin position="3"/>
        <end position="72"/>
    </location>
</feature>
<feature type="coiled-coil region" evidence="4">
    <location>
        <begin position="84"/>
        <end position="111"/>
    </location>
</feature>
<dbReference type="InterPro" id="IPR009061">
    <property type="entry name" value="DNA-bd_dom_put_sf"/>
</dbReference>
<proteinExistence type="predicted"/>
<keyword evidence="4" id="KW-0175">Coiled coil</keyword>
<dbReference type="PROSITE" id="PS50937">
    <property type="entry name" value="HTH_MERR_2"/>
    <property type="match status" value="1"/>
</dbReference>
<dbReference type="Pfam" id="PF00376">
    <property type="entry name" value="MerR"/>
    <property type="match status" value="1"/>
</dbReference>
<dbReference type="EMBL" id="UOEN01000035">
    <property type="protein sequence ID" value="VAW11631.1"/>
    <property type="molecule type" value="Genomic_DNA"/>
</dbReference>
<dbReference type="GO" id="GO:0003677">
    <property type="term" value="F:DNA binding"/>
    <property type="evidence" value="ECO:0007669"/>
    <property type="project" value="UniProtKB-KW"/>
</dbReference>
<dbReference type="PANTHER" id="PTHR30204:SF94">
    <property type="entry name" value="HEAVY METAL-DEPENDENT TRANSCRIPTIONAL REGULATOR HI_0293-RELATED"/>
    <property type="match status" value="1"/>
</dbReference>
<reference evidence="6" key="1">
    <citation type="submission" date="2018-06" db="EMBL/GenBank/DDBJ databases">
        <authorList>
            <person name="Zhirakovskaya E."/>
        </authorList>
    </citation>
    <scope>NUCLEOTIDE SEQUENCE</scope>
</reference>
<dbReference type="PRINTS" id="PR00040">
    <property type="entry name" value="HTHMERR"/>
</dbReference>
<protein>
    <recommendedName>
        <fullName evidence="5">HTH merR-type domain-containing protein</fullName>
    </recommendedName>
</protein>
<dbReference type="SUPFAM" id="SSF46955">
    <property type="entry name" value="Putative DNA-binding domain"/>
    <property type="match status" value="1"/>
</dbReference>
<dbReference type="SMART" id="SM00422">
    <property type="entry name" value="HTH_MERR"/>
    <property type="match status" value="1"/>
</dbReference>
<evidence type="ECO:0000256" key="4">
    <source>
        <dbReference type="SAM" id="Coils"/>
    </source>
</evidence>
<evidence type="ECO:0000313" key="6">
    <source>
        <dbReference type="EMBL" id="VAW11631.1"/>
    </source>
</evidence>
<dbReference type="Pfam" id="PF09278">
    <property type="entry name" value="MerR-DNA-bind"/>
    <property type="match status" value="1"/>
</dbReference>
<name>A0A3B0SYT7_9ZZZZ</name>
<dbReference type="AlphaFoldDB" id="A0A3B0SYT7"/>
<dbReference type="InterPro" id="IPR015358">
    <property type="entry name" value="Tscrpt_reg_MerR_DNA-bd"/>
</dbReference>
<dbReference type="InterPro" id="IPR000551">
    <property type="entry name" value="MerR-type_HTH_dom"/>
</dbReference>
<dbReference type="CDD" id="cd04770">
    <property type="entry name" value="HTH_HMRTR"/>
    <property type="match status" value="1"/>
</dbReference>
<evidence type="ECO:0000256" key="1">
    <source>
        <dbReference type="ARBA" id="ARBA00023015"/>
    </source>
</evidence>
<keyword evidence="1" id="KW-0805">Transcription regulation</keyword>
<dbReference type="GO" id="GO:0003700">
    <property type="term" value="F:DNA-binding transcription factor activity"/>
    <property type="evidence" value="ECO:0007669"/>
    <property type="project" value="InterPro"/>
</dbReference>